<evidence type="ECO:0000313" key="1">
    <source>
        <dbReference type="EMBL" id="KAF8904722.1"/>
    </source>
</evidence>
<protein>
    <recommendedName>
        <fullName evidence="3">F-box domain-containing protein</fullName>
    </recommendedName>
</protein>
<comment type="caution">
    <text evidence="1">The sequence shown here is derived from an EMBL/GenBank/DDBJ whole genome shotgun (WGS) entry which is preliminary data.</text>
</comment>
<reference evidence="1" key="1">
    <citation type="submission" date="2020-11" db="EMBL/GenBank/DDBJ databases">
        <authorList>
            <consortium name="DOE Joint Genome Institute"/>
            <person name="Ahrendt S."/>
            <person name="Riley R."/>
            <person name="Andreopoulos W."/>
            <person name="LaButti K."/>
            <person name="Pangilinan J."/>
            <person name="Ruiz-duenas F.J."/>
            <person name="Barrasa J.M."/>
            <person name="Sanchez-Garcia M."/>
            <person name="Camarero S."/>
            <person name="Miyauchi S."/>
            <person name="Serrano A."/>
            <person name="Linde D."/>
            <person name="Babiker R."/>
            <person name="Drula E."/>
            <person name="Ayuso-Fernandez I."/>
            <person name="Pacheco R."/>
            <person name="Padilla G."/>
            <person name="Ferreira P."/>
            <person name="Barriuso J."/>
            <person name="Kellner H."/>
            <person name="Castanera R."/>
            <person name="Alfaro M."/>
            <person name="Ramirez L."/>
            <person name="Pisabarro A.G."/>
            <person name="Kuo A."/>
            <person name="Tritt A."/>
            <person name="Lipzen A."/>
            <person name="He G."/>
            <person name="Yan M."/>
            <person name="Ng V."/>
            <person name="Cullen D."/>
            <person name="Martin F."/>
            <person name="Rosso M.-N."/>
            <person name="Henrissat B."/>
            <person name="Hibbett D."/>
            <person name="Martinez A.T."/>
            <person name="Grigoriev I.V."/>
        </authorList>
    </citation>
    <scope>NUCLEOTIDE SEQUENCE</scope>
    <source>
        <strain evidence="1">AH 44721</strain>
    </source>
</reference>
<name>A0A9P5TQZ1_GYMJU</name>
<evidence type="ECO:0000313" key="2">
    <source>
        <dbReference type="Proteomes" id="UP000724874"/>
    </source>
</evidence>
<proteinExistence type="predicted"/>
<accession>A0A9P5TQZ1</accession>
<keyword evidence="2" id="KW-1185">Reference proteome</keyword>
<sequence length="567" mass="65710">MAKLKSICSPLFRTIQPTKYSRKSCDTSQNVETSPIFKLCNDILYLIFMHNLAFDEHFLISKLGYNREHWKSRYWPFITVQTISQVCREWRCFTLDSPFLWANSLNIELLARKKAKWRKKIMKRTRKATLFVQGSVDWEKAYMRTFFLSWLNKFWTRIRVLDVEIRNLPSEDKIPHGLLNRPAPNLEVIYIWSRNSSPCRRLCFPIFPGAHAPWISQLSAIIVSGCHLESCTVNLSSILENTPLLEVLIVDHCTVFHNEKCLQKKITLPKLKLIDLQVDWHSSLVILQGIIPPPCSSLLISFHADDLENAENDADFHVLVDILKLYFVRYFSPGTTTELNILLGLRNNNRMMMETPIMRSPFRLFGQYLNMQVPSLKTIRTKISSLISKCICSCNLTSITILKLEISHFPGYPAWNDDLVTLFLACPSVEVLTADRNVAQILHDLDMRAEQKHIFPKLHTLIVPRGTISSLSFLQECTEMIITFLKRRREVDMPLWMLDLTDCYGNGPECIKYWDGLADVFVWRRRNACQLIPKPPAHPDWACHSCGIARALDSQSGDFTHFQKEFP</sequence>
<evidence type="ECO:0008006" key="3">
    <source>
        <dbReference type="Google" id="ProtNLM"/>
    </source>
</evidence>
<gene>
    <name evidence="1" type="ORF">CPB84DRAFT_1772659</name>
</gene>
<dbReference type="AlphaFoldDB" id="A0A9P5TQZ1"/>
<organism evidence="1 2">
    <name type="scientific">Gymnopilus junonius</name>
    <name type="common">Spectacular rustgill mushroom</name>
    <name type="synonym">Gymnopilus spectabilis subsp. junonius</name>
    <dbReference type="NCBI Taxonomy" id="109634"/>
    <lineage>
        <taxon>Eukaryota</taxon>
        <taxon>Fungi</taxon>
        <taxon>Dikarya</taxon>
        <taxon>Basidiomycota</taxon>
        <taxon>Agaricomycotina</taxon>
        <taxon>Agaricomycetes</taxon>
        <taxon>Agaricomycetidae</taxon>
        <taxon>Agaricales</taxon>
        <taxon>Agaricineae</taxon>
        <taxon>Hymenogastraceae</taxon>
        <taxon>Gymnopilus</taxon>
    </lineage>
</organism>
<dbReference type="EMBL" id="JADNYJ010000025">
    <property type="protein sequence ID" value="KAF8904722.1"/>
    <property type="molecule type" value="Genomic_DNA"/>
</dbReference>
<dbReference type="Proteomes" id="UP000724874">
    <property type="component" value="Unassembled WGS sequence"/>
</dbReference>